<evidence type="ECO:0000313" key="1">
    <source>
        <dbReference type="EMBL" id="KAK7146602.1"/>
    </source>
</evidence>
<organism evidence="1 2">
    <name type="scientific">Phoxinus phoxinus</name>
    <name type="common">Eurasian minnow</name>
    <dbReference type="NCBI Taxonomy" id="58324"/>
    <lineage>
        <taxon>Eukaryota</taxon>
        <taxon>Metazoa</taxon>
        <taxon>Chordata</taxon>
        <taxon>Craniata</taxon>
        <taxon>Vertebrata</taxon>
        <taxon>Euteleostomi</taxon>
        <taxon>Actinopterygii</taxon>
        <taxon>Neopterygii</taxon>
        <taxon>Teleostei</taxon>
        <taxon>Ostariophysi</taxon>
        <taxon>Cypriniformes</taxon>
        <taxon>Leuciscidae</taxon>
        <taxon>Phoxininae</taxon>
        <taxon>Phoxinus</taxon>
    </lineage>
</organism>
<accession>A0AAN9H4S2</accession>
<name>A0AAN9H4S2_9TELE</name>
<protein>
    <submittedName>
        <fullName evidence="1">Uncharacterized protein</fullName>
    </submittedName>
</protein>
<gene>
    <name evidence="1" type="ORF">R3I93_014148</name>
</gene>
<dbReference type="Proteomes" id="UP001364617">
    <property type="component" value="Unassembled WGS sequence"/>
</dbReference>
<dbReference type="AlphaFoldDB" id="A0AAN9H4S2"/>
<reference evidence="1 2" key="1">
    <citation type="submission" date="2024-02" db="EMBL/GenBank/DDBJ databases">
        <title>Chromosome-level genome assembly of the Eurasian Minnow (Phoxinus phoxinus).</title>
        <authorList>
            <person name="Oriowo T.O."/>
            <person name="Martin S."/>
            <person name="Stange M."/>
            <person name="Chrysostomakis Y."/>
            <person name="Brown T."/>
            <person name="Winkler S."/>
            <person name="Kukowka S."/>
            <person name="Myers E.W."/>
            <person name="Bohne A."/>
        </authorList>
    </citation>
    <scope>NUCLEOTIDE SEQUENCE [LARGE SCALE GENOMIC DNA]</scope>
    <source>
        <strain evidence="1">ZFMK-TIS-60720</strain>
        <tissue evidence="1">Whole Organism</tissue>
    </source>
</reference>
<evidence type="ECO:0000313" key="2">
    <source>
        <dbReference type="Proteomes" id="UP001364617"/>
    </source>
</evidence>
<keyword evidence="2" id="KW-1185">Reference proteome</keyword>
<dbReference type="EMBL" id="JAYKXH010000014">
    <property type="protein sequence ID" value="KAK7146602.1"/>
    <property type="molecule type" value="Genomic_DNA"/>
</dbReference>
<sequence>MKQSLTGNNMRRVITDRVYTSGRAGCAHDVGVERDLNTHTHTHTHTHRYHLRVRSLIHIFSRDDKKPFTVTAVTARDRQVLHPSILIETGRTQRISSLSGMFKADHLCAAIQIHHFYK</sequence>
<proteinExistence type="predicted"/>
<comment type="caution">
    <text evidence="1">The sequence shown here is derived from an EMBL/GenBank/DDBJ whole genome shotgun (WGS) entry which is preliminary data.</text>
</comment>